<dbReference type="SMART" id="SM00028">
    <property type="entry name" value="TPR"/>
    <property type="match status" value="8"/>
</dbReference>
<dbReference type="Proteomes" id="UP000269154">
    <property type="component" value="Unassembled WGS sequence"/>
</dbReference>
<dbReference type="InterPro" id="IPR036181">
    <property type="entry name" value="MIT_dom_sf"/>
</dbReference>
<organism evidence="5 6">
    <name type="scientific">Okeania hirsuta</name>
    <dbReference type="NCBI Taxonomy" id="1458930"/>
    <lineage>
        <taxon>Bacteria</taxon>
        <taxon>Bacillati</taxon>
        <taxon>Cyanobacteriota</taxon>
        <taxon>Cyanophyceae</taxon>
        <taxon>Oscillatoriophycideae</taxon>
        <taxon>Oscillatoriales</taxon>
        <taxon>Microcoleaceae</taxon>
        <taxon>Okeania</taxon>
    </lineage>
</organism>
<feature type="repeat" description="TPR" evidence="1">
    <location>
        <begin position="306"/>
        <end position="339"/>
    </location>
</feature>
<dbReference type="RefSeq" id="WP_124155592.1">
    <property type="nucleotide sequence ID" value="NZ_CAWOLW010000242.1"/>
</dbReference>
<gene>
    <name evidence="5" type="ORF">D5R40_29690</name>
</gene>
<keyword evidence="3" id="KW-0472">Membrane</keyword>
<feature type="repeat" description="TPR" evidence="1">
    <location>
        <begin position="346"/>
        <end position="379"/>
    </location>
</feature>
<dbReference type="SUPFAM" id="SSF116846">
    <property type="entry name" value="MIT domain"/>
    <property type="match status" value="1"/>
</dbReference>
<keyword evidence="3" id="KW-0812">Transmembrane</keyword>
<evidence type="ECO:0000256" key="2">
    <source>
        <dbReference type="SAM" id="Coils"/>
    </source>
</evidence>
<keyword evidence="1" id="KW-0802">TPR repeat</keyword>
<dbReference type="PANTHER" id="PTHR10098">
    <property type="entry name" value="RAPSYN-RELATED"/>
    <property type="match status" value="1"/>
</dbReference>
<keyword evidence="6" id="KW-1185">Reference proteome</keyword>
<dbReference type="InterPro" id="IPR024983">
    <property type="entry name" value="CHAT_dom"/>
</dbReference>
<sequence>MFKSSGRRIIKRLINFFLICCLSLTFYLCYETVFPQILNSDQPQNQLISQTPQQTEAKALYQQGEQLYNDGQYQAALEAYQKALEIFQLLYRLSDNSTQSLSLKISQTLHSIGATYQKLTDYPQALDYHQQALKIRRKINEKQGIGSNLNSIGAIYFLQGNYDQALNYLEQALAIRQELGDLVRVARTQNNIAAIYQYQAQYFPALEYYQQALQTFQELENFQGEAAVTNNIGLIYQELGQYEKSLEWYQNALEIYRANNNKNGEGNTINNIGLTYKLQKKYDQALEYYQEALTVREQINDKAGIGQSLNNIGLIYDEKGEYQKALEYLHQALTIFQEIGNKTEEGRILDSLGTVYKSLKEYTRAEDYYRQALTTQRNIGDRASERITLSNIGDLLVAEKQPEVAIILYKHSVNVTEEIRQDLQNFPLDKRQSYAEKNADTYRRLADLLLQQNRVTEAQQVLDLLKVQELENYLNNVEGNEQTSVGIELLPQEQEILDNYTAIQDKAVQLNKELTDLQNISPTDRSKAQQQRITDLKAEKQQIQTEFHNLISNENIVKIIQELKQKTDGESIDITNLSRLQNILKIKQNAVLLYPLILDDRIELILVTSQGLPIHRSVPINKTQLKNAIIDFRGALTYPRNIISDQIVHTTGQQLYKWLIEPLETELFLAKTKTIIYAPDGLLRYIPIAALYDGKKWLIERLNINNITAASLTNFNSKPLGKLRVLAAAFSQGNYKFLVGSREFRFSGLKFAGQEVETLAKMIPNTTKLLNQAFNWNEIISRVNKYNILHFATHADFVNGQPEDSFILFGDGSRLTLREITNLSLPNINLAVLSACRTGVGGILKDGSEILGLGYQMQRAGVKTSLASLWQVDDLGTQVLMINFYRALKTGNMTKAEALRKAQLALINGSINEEEAKRLRHPYYWAPFILIGDGL</sequence>
<dbReference type="Pfam" id="PF13374">
    <property type="entry name" value="TPR_10"/>
    <property type="match status" value="1"/>
</dbReference>
<protein>
    <submittedName>
        <fullName evidence="5">CHAT domain-containing protein</fullName>
    </submittedName>
</protein>
<evidence type="ECO:0000256" key="3">
    <source>
        <dbReference type="SAM" id="Phobius"/>
    </source>
</evidence>
<proteinExistence type="predicted"/>
<dbReference type="PROSITE" id="PS50005">
    <property type="entry name" value="TPR"/>
    <property type="match status" value="7"/>
</dbReference>
<dbReference type="Pfam" id="PF13424">
    <property type="entry name" value="TPR_12"/>
    <property type="match status" value="3"/>
</dbReference>
<keyword evidence="3" id="KW-1133">Transmembrane helix</keyword>
<dbReference type="Pfam" id="PF12770">
    <property type="entry name" value="CHAT"/>
    <property type="match status" value="1"/>
</dbReference>
<feature type="coiled-coil region" evidence="2">
    <location>
        <begin position="500"/>
        <end position="553"/>
    </location>
</feature>
<evidence type="ECO:0000256" key="1">
    <source>
        <dbReference type="PROSITE-ProRule" id="PRU00339"/>
    </source>
</evidence>
<evidence type="ECO:0000313" key="6">
    <source>
        <dbReference type="Proteomes" id="UP000269154"/>
    </source>
</evidence>
<dbReference type="SUPFAM" id="SSF48452">
    <property type="entry name" value="TPR-like"/>
    <property type="match status" value="2"/>
</dbReference>
<dbReference type="AlphaFoldDB" id="A0A3N6R2V4"/>
<dbReference type="InterPro" id="IPR011990">
    <property type="entry name" value="TPR-like_helical_dom_sf"/>
</dbReference>
<evidence type="ECO:0000259" key="4">
    <source>
        <dbReference type="Pfam" id="PF12770"/>
    </source>
</evidence>
<feature type="repeat" description="TPR" evidence="1">
    <location>
        <begin position="226"/>
        <end position="259"/>
    </location>
</feature>
<feature type="repeat" description="TPR" evidence="1">
    <location>
        <begin position="106"/>
        <end position="139"/>
    </location>
</feature>
<accession>A0A3N6R2V4</accession>
<feature type="repeat" description="TPR" evidence="1">
    <location>
        <begin position="146"/>
        <end position="179"/>
    </location>
</feature>
<feature type="transmembrane region" description="Helical" evidence="3">
    <location>
        <begin position="12"/>
        <end position="30"/>
    </location>
</feature>
<keyword evidence="2" id="KW-0175">Coiled coil</keyword>
<feature type="repeat" description="TPR" evidence="1">
    <location>
        <begin position="266"/>
        <end position="299"/>
    </location>
</feature>
<dbReference type="EMBL" id="RCBY01000316">
    <property type="protein sequence ID" value="RQH24929.1"/>
    <property type="molecule type" value="Genomic_DNA"/>
</dbReference>
<dbReference type="PROSITE" id="PS50293">
    <property type="entry name" value="TPR_REGION"/>
    <property type="match status" value="3"/>
</dbReference>
<dbReference type="Gene3D" id="1.25.40.10">
    <property type="entry name" value="Tetratricopeptide repeat domain"/>
    <property type="match status" value="3"/>
</dbReference>
<dbReference type="InterPro" id="IPR019734">
    <property type="entry name" value="TPR_rpt"/>
</dbReference>
<name>A0A3N6R2V4_9CYAN</name>
<feature type="repeat" description="TPR" evidence="1">
    <location>
        <begin position="57"/>
        <end position="90"/>
    </location>
</feature>
<dbReference type="OrthoDB" id="437421at2"/>
<evidence type="ECO:0000313" key="5">
    <source>
        <dbReference type="EMBL" id="RQH24929.1"/>
    </source>
</evidence>
<feature type="domain" description="CHAT" evidence="4">
    <location>
        <begin position="651"/>
        <end position="933"/>
    </location>
</feature>
<reference evidence="5 6" key="1">
    <citation type="journal article" date="2018" name="ACS Chem. Biol.">
        <title>Ketoreductase domain dysfunction expands chemodiversity: malyngamide biosynthesis in the cyanobacterium Okeania hirsuta.</title>
        <authorList>
            <person name="Moss N.A."/>
            <person name="Leao T."/>
            <person name="Rankin M."/>
            <person name="McCullough T.M."/>
            <person name="Qu P."/>
            <person name="Korobeynikov A."/>
            <person name="Smith J.L."/>
            <person name="Gerwick L."/>
            <person name="Gerwick W.H."/>
        </authorList>
    </citation>
    <scope>NUCLEOTIDE SEQUENCE [LARGE SCALE GENOMIC DNA]</scope>
    <source>
        <strain evidence="5 6">PAB10Feb10-1</strain>
    </source>
</reference>
<comment type="caution">
    <text evidence="5">The sequence shown here is derived from an EMBL/GenBank/DDBJ whole genome shotgun (WGS) entry which is preliminary data.</text>
</comment>